<gene>
    <name evidence="1" type="ORF">FB567DRAFT_39646</name>
</gene>
<comment type="caution">
    <text evidence="1">The sequence shown here is derived from an EMBL/GenBank/DDBJ whole genome shotgun (WGS) entry which is preliminary data.</text>
</comment>
<accession>A0A8K0RJ65</accession>
<dbReference type="OrthoDB" id="3736456at2759"/>
<dbReference type="AlphaFoldDB" id="A0A8K0RJ65"/>
<proteinExistence type="predicted"/>
<dbReference type="Proteomes" id="UP000813461">
    <property type="component" value="Unassembled WGS sequence"/>
</dbReference>
<name>A0A8K0RJ65_9PLEO</name>
<sequence length="334" mass="37079">MSLSRLELLPTELRLHIYSYLNIPLTNNLRLICARNCLSSDASHSHSQTIIRLTGIYLPNAHHKTAQPILSVEGVEADLSKICGGAGCGMRSLKKDTWCVMATGLMGVNRRIHEEICGILYRKLEVRIGYQLSDVAIHVSETGQLGRMALSSSTLTYLTHLTLAPVVGLHTTSPTPKLTPSFAGTVLKRQTSSLAYIASHCPSLQVLTYSPHPIVLSKVRYTHLAPVVDALVEIAMKSTQLRRLVIQAYQVRPRCGCYGEMRQYNLDGHDPRREALLQEELGWEEGDRVEQEVVRVWAKEVLVGVKKCEELIMGCPNEGSNRQAVSLLGGRYAR</sequence>
<reference evidence="1" key="1">
    <citation type="journal article" date="2021" name="Nat. Commun.">
        <title>Genetic determinants of endophytism in the Arabidopsis root mycobiome.</title>
        <authorList>
            <person name="Mesny F."/>
            <person name="Miyauchi S."/>
            <person name="Thiergart T."/>
            <person name="Pickel B."/>
            <person name="Atanasova L."/>
            <person name="Karlsson M."/>
            <person name="Huettel B."/>
            <person name="Barry K.W."/>
            <person name="Haridas S."/>
            <person name="Chen C."/>
            <person name="Bauer D."/>
            <person name="Andreopoulos W."/>
            <person name="Pangilinan J."/>
            <person name="LaButti K."/>
            <person name="Riley R."/>
            <person name="Lipzen A."/>
            <person name="Clum A."/>
            <person name="Drula E."/>
            <person name="Henrissat B."/>
            <person name="Kohler A."/>
            <person name="Grigoriev I.V."/>
            <person name="Martin F.M."/>
            <person name="Hacquard S."/>
        </authorList>
    </citation>
    <scope>NUCLEOTIDE SEQUENCE</scope>
    <source>
        <strain evidence="1">MPI-SDFR-AT-0120</strain>
    </source>
</reference>
<protein>
    <submittedName>
        <fullName evidence="1">Uncharacterized protein</fullName>
    </submittedName>
</protein>
<evidence type="ECO:0000313" key="2">
    <source>
        <dbReference type="Proteomes" id="UP000813461"/>
    </source>
</evidence>
<keyword evidence="2" id="KW-1185">Reference proteome</keyword>
<evidence type="ECO:0000313" key="1">
    <source>
        <dbReference type="EMBL" id="KAH7095775.1"/>
    </source>
</evidence>
<dbReference type="EMBL" id="JAGMVJ010000001">
    <property type="protein sequence ID" value="KAH7095775.1"/>
    <property type="molecule type" value="Genomic_DNA"/>
</dbReference>
<organism evidence="1 2">
    <name type="scientific">Paraphoma chrysanthemicola</name>
    <dbReference type="NCBI Taxonomy" id="798071"/>
    <lineage>
        <taxon>Eukaryota</taxon>
        <taxon>Fungi</taxon>
        <taxon>Dikarya</taxon>
        <taxon>Ascomycota</taxon>
        <taxon>Pezizomycotina</taxon>
        <taxon>Dothideomycetes</taxon>
        <taxon>Pleosporomycetidae</taxon>
        <taxon>Pleosporales</taxon>
        <taxon>Pleosporineae</taxon>
        <taxon>Phaeosphaeriaceae</taxon>
        <taxon>Paraphoma</taxon>
    </lineage>
</organism>